<organism evidence="1 2">
    <name type="scientific">Rhizopogon vinicolor AM-OR11-026</name>
    <dbReference type="NCBI Taxonomy" id="1314800"/>
    <lineage>
        <taxon>Eukaryota</taxon>
        <taxon>Fungi</taxon>
        <taxon>Dikarya</taxon>
        <taxon>Basidiomycota</taxon>
        <taxon>Agaricomycotina</taxon>
        <taxon>Agaricomycetes</taxon>
        <taxon>Agaricomycetidae</taxon>
        <taxon>Boletales</taxon>
        <taxon>Suillineae</taxon>
        <taxon>Rhizopogonaceae</taxon>
        <taxon>Rhizopogon</taxon>
    </lineage>
</organism>
<evidence type="ECO:0000313" key="1">
    <source>
        <dbReference type="EMBL" id="OAX31417.1"/>
    </source>
</evidence>
<name>A0A1B7MFN8_9AGAM</name>
<accession>A0A1B7MFN8</accession>
<keyword evidence="2" id="KW-1185">Reference proteome</keyword>
<gene>
    <name evidence="1" type="ORF">K503DRAFT_777602</name>
</gene>
<proteinExistence type="predicted"/>
<sequence>MRSIDRSDITIKASEEMSSLVDGLTQFATRVDPRVSSTLKELKPLSTADVAHWVDCWEAVVMFQ</sequence>
<protein>
    <submittedName>
        <fullName evidence="1">Uncharacterized protein</fullName>
    </submittedName>
</protein>
<dbReference type="OrthoDB" id="429813at2759"/>
<dbReference type="Proteomes" id="UP000092154">
    <property type="component" value="Unassembled WGS sequence"/>
</dbReference>
<dbReference type="EMBL" id="KV449412">
    <property type="protein sequence ID" value="OAX31417.1"/>
    <property type="molecule type" value="Genomic_DNA"/>
</dbReference>
<dbReference type="InParanoid" id="A0A1B7MFN8"/>
<evidence type="ECO:0000313" key="2">
    <source>
        <dbReference type="Proteomes" id="UP000092154"/>
    </source>
</evidence>
<dbReference type="AlphaFoldDB" id="A0A1B7MFN8"/>
<reference evidence="1 2" key="1">
    <citation type="submission" date="2016-06" db="EMBL/GenBank/DDBJ databases">
        <title>Comparative genomics of the ectomycorrhizal sister species Rhizopogon vinicolor and Rhizopogon vesiculosus (Basidiomycota: Boletales) reveals a divergence of the mating type B locus.</title>
        <authorList>
            <consortium name="DOE Joint Genome Institute"/>
            <person name="Mujic A.B."/>
            <person name="Kuo A."/>
            <person name="Tritt A."/>
            <person name="Lipzen A."/>
            <person name="Chen C."/>
            <person name="Johnson J."/>
            <person name="Sharma A."/>
            <person name="Barry K."/>
            <person name="Grigoriev I.V."/>
            <person name="Spatafora J.W."/>
        </authorList>
    </citation>
    <scope>NUCLEOTIDE SEQUENCE [LARGE SCALE GENOMIC DNA]</scope>
    <source>
        <strain evidence="1 2">AM-OR11-026</strain>
    </source>
</reference>